<keyword evidence="2" id="KW-1133">Transmembrane helix</keyword>
<gene>
    <name evidence="3" type="ORF">FB468_3089</name>
</gene>
<evidence type="ECO:0000313" key="3">
    <source>
        <dbReference type="EMBL" id="TQL40568.1"/>
    </source>
</evidence>
<dbReference type="AlphaFoldDB" id="A0A542XXL9"/>
<feature type="transmembrane region" description="Helical" evidence="2">
    <location>
        <begin position="158"/>
        <end position="178"/>
    </location>
</feature>
<protein>
    <submittedName>
        <fullName evidence="3">Uncharacterized protein</fullName>
    </submittedName>
</protein>
<dbReference type="Proteomes" id="UP000319094">
    <property type="component" value="Unassembled WGS sequence"/>
</dbReference>
<proteinExistence type="predicted"/>
<dbReference type="RefSeq" id="WP_141888581.1">
    <property type="nucleotide sequence ID" value="NZ_BAAAUY010000023.1"/>
</dbReference>
<keyword evidence="4" id="KW-1185">Reference proteome</keyword>
<keyword evidence="2" id="KW-0472">Membrane</keyword>
<accession>A0A542XXL9</accession>
<feature type="compositionally biased region" description="Basic and acidic residues" evidence="1">
    <location>
        <begin position="80"/>
        <end position="89"/>
    </location>
</feature>
<dbReference type="OrthoDB" id="5114815at2"/>
<dbReference type="EMBL" id="VFON01000002">
    <property type="protein sequence ID" value="TQL40568.1"/>
    <property type="molecule type" value="Genomic_DNA"/>
</dbReference>
<feature type="region of interest" description="Disordered" evidence="1">
    <location>
        <begin position="1"/>
        <end position="22"/>
    </location>
</feature>
<feature type="transmembrane region" description="Helical" evidence="2">
    <location>
        <begin position="204"/>
        <end position="226"/>
    </location>
</feature>
<evidence type="ECO:0000256" key="2">
    <source>
        <dbReference type="SAM" id="Phobius"/>
    </source>
</evidence>
<feature type="compositionally biased region" description="Polar residues" evidence="1">
    <location>
        <begin position="1"/>
        <end position="11"/>
    </location>
</feature>
<organism evidence="3 4">
    <name type="scientific">Leucobacter komagatae</name>
    <dbReference type="NCBI Taxonomy" id="55969"/>
    <lineage>
        <taxon>Bacteria</taxon>
        <taxon>Bacillati</taxon>
        <taxon>Actinomycetota</taxon>
        <taxon>Actinomycetes</taxon>
        <taxon>Micrococcales</taxon>
        <taxon>Microbacteriaceae</taxon>
        <taxon>Leucobacter</taxon>
    </lineage>
</organism>
<sequence length="240" mass="24739">MTSNESNSASTEPGHAESQHIRTSYLAALDEAIGELPHRLATELRAGITEELVGLEGEQLRARIAALGAPADVARAAAEAGHEGQDHRTASPATQLPPVPAAPAQPDPTPRPLTETRGYATAAAVVFGVGGILLPVVGWIIGCALVGTTKLWRTSEKALAIAGPLAVSAILLGVLWVATLPGQSSASAAPGAAANPLLPAGYDLLWSSAFIMFVVVVPLTALWLGLRLRNRPLPTADSRP</sequence>
<feature type="transmembrane region" description="Helical" evidence="2">
    <location>
        <begin position="119"/>
        <end position="146"/>
    </location>
</feature>
<evidence type="ECO:0000256" key="1">
    <source>
        <dbReference type="SAM" id="MobiDB-lite"/>
    </source>
</evidence>
<comment type="caution">
    <text evidence="3">The sequence shown here is derived from an EMBL/GenBank/DDBJ whole genome shotgun (WGS) entry which is preliminary data.</text>
</comment>
<name>A0A542XXL9_9MICO</name>
<reference evidence="3 4" key="1">
    <citation type="submission" date="2019-06" db="EMBL/GenBank/DDBJ databases">
        <title>Sequencing the genomes of 1000 actinobacteria strains.</title>
        <authorList>
            <person name="Klenk H.-P."/>
        </authorList>
    </citation>
    <scope>NUCLEOTIDE SEQUENCE [LARGE SCALE GENOMIC DNA]</scope>
    <source>
        <strain evidence="3 4">DSM 8803</strain>
    </source>
</reference>
<evidence type="ECO:0000313" key="4">
    <source>
        <dbReference type="Proteomes" id="UP000319094"/>
    </source>
</evidence>
<feature type="compositionally biased region" description="Pro residues" evidence="1">
    <location>
        <begin position="95"/>
        <end position="111"/>
    </location>
</feature>
<keyword evidence="2" id="KW-0812">Transmembrane</keyword>
<feature type="region of interest" description="Disordered" evidence="1">
    <location>
        <begin position="75"/>
        <end position="115"/>
    </location>
</feature>